<evidence type="ECO:0000313" key="1">
    <source>
        <dbReference type="EMBL" id="MFC6761221.1"/>
    </source>
</evidence>
<protein>
    <submittedName>
        <fullName evidence="1">Uncharacterized protein</fullName>
    </submittedName>
</protein>
<organism evidence="1 2">
    <name type="scientific">Sulfitobacter porphyrae</name>
    <dbReference type="NCBI Taxonomy" id="1246864"/>
    <lineage>
        <taxon>Bacteria</taxon>
        <taxon>Pseudomonadati</taxon>
        <taxon>Pseudomonadota</taxon>
        <taxon>Alphaproteobacteria</taxon>
        <taxon>Rhodobacterales</taxon>
        <taxon>Roseobacteraceae</taxon>
        <taxon>Sulfitobacter</taxon>
    </lineage>
</organism>
<keyword evidence="2" id="KW-1185">Reference proteome</keyword>
<sequence>MLVLQMKPMENVCVDQTRLDALYRQLGEADAEDILCRALEDIALRLSHCSDLYHDKKLVELRKNTRTLIAVGDQIGMLAMTRVATDVVTCIDRGIRLPPPPRFRACCGLASDRFAQSGTATKTRADGLRASLERIGCAAGCSEIESVPCPAPLSRKPPIPCRCTFFPKMR</sequence>
<dbReference type="Proteomes" id="UP001596353">
    <property type="component" value="Unassembled WGS sequence"/>
</dbReference>
<name>A0ABW2B7N9_9RHOB</name>
<evidence type="ECO:0000313" key="2">
    <source>
        <dbReference type="Proteomes" id="UP001596353"/>
    </source>
</evidence>
<comment type="caution">
    <text evidence="1">The sequence shown here is derived from an EMBL/GenBank/DDBJ whole genome shotgun (WGS) entry which is preliminary data.</text>
</comment>
<proteinExistence type="predicted"/>
<accession>A0ABW2B7N9</accession>
<dbReference type="EMBL" id="JBHSWG010000001">
    <property type="protein sequence ID" value="MFC6761221.1"/>
    <property type="molecule type" value="Genomic_DNA"/>
</dbReference>
<reference evidence="2" key="1">
    <citation type="journal article" date="2019" name="Int. J. Syst. Evol. Microbiol.">
        <title>The Global Catalogue of Microorganisms (GCM) 10K type strain sequencing project: providing services to taxonomists for standard genome sequencing and annotation.</title>
        <authorList>
            <consortium name="The Broad Institute Genomics Platform"/>
            <consortium name="The Broad Institute Genome Sequencing Center for Infectious Disease"/>
            <person name="Wu L."/>
            <person name="Ma J."/>
        </authorList>
    </citation>
    <scope>NUCLEOTIDE SEQUENCE [LARGE SCALE GENOMIC DNA]</scope>
    <source>
        <strain evidence="2">CCUG 66188</strain>
    </source>
</reference>
<gene>
    <name evidence="1" type="ORF">ACFQFQ_19945</name>
</gene>